<dbReference type="Proteomes" id="UP000315647">
    <property type="component" value="Chromosome"/>
</dbReference>
<dbReference type="RefSeq" id="WP_145450207.1">
    <property type="nucleotide sequence ID" value="NZ_CP037421.1"/>
</dbReference>
<protein>
    <submittedName>
        <fullName evidence="1">Uncharacterized protein</fullName>
    </submittedName>
</protein>
<sequence length="62" mass="7330">MTLTMTEKMHCAEYQESELCEQRLYDGLSRFHSMLQTIEVTIKTTQTTRARVRYLTRLSGEI</sequence>
<organism evidence="1 2">
    <name type="scientific">Gimesia panareensis</name>
    <dbReference type="NCBI Taxonomy" id="2527978"/>
    <lineage>
        <taxon>Bacteria</taxon>
        <taxon>Pseudomonadati</taxon>
        <taxon>Planctomycetota</taxon>
        <taxon>Planctomycetia</taxon>
        <taxon>Planctomycetales</taxon>
        <taxon>Planctomycetaceae</taxon>
        <taxon>Gimesia</taxon>
    </lineage>
</organism>
<accession>A0A517Q7P9</accession>
<name>A0A517Q7P9_9PLAN</name>
<gene>
    <name evidence="1" type="ORF">Enr10x_29540</name>
</gene>
<reference evidence="1 2" key="1">
    <citation type="submission" date="2019-03" db="EMBL/GenBank/DDBJ databases">
        <title>Deep-cultivation of Planctomycetes and their phenomic and genomic characterization uncovers novel biology.</title>
        <authorList>
            <person name="Wiegand S."/>
            <person name="Jogler M."/>
            <person name="Boedeker C."/>
            <person name="Pinto D."/>
            <person name="Vollmers J."/>
            <person name="Rivas-Marin E."/>
            <person name="Kohn T."/>
            <person name="Peeters S.H."/>
            <person name="Heuer A."/>
            <person name="Rast P."/>
            <person name="Oberbeckmann S."/>
            <person name="Bunk B."/>
            <person name="Jeske O."/>
            <person name="Meyerdierks A."/>
            <person name="Storesund J.E."/>
            <person name="Kallscheuer N."/>
            <person name="Luecker S."/>
            <person name="Lage O.M."/>
            <person name="Pohl T."/>
            <person name="Merkel B.J."/>
            <person name="Hornburger P."/>
            <person name="Mueller R.-W."/>
            <person name="Bruemmer F."/>
            <person name="Labrenz M."/>
            <person name="Spormann A.M."/>
            <person name="Op den Camp H."/>
            <person name="Overmann J."/>
            <person name="Amann R."/>
            <person name="Jetten M.S.M."/>
            <person name="Mascher T."/>
            <person name="Medema M.H."/>
            <person name="Devos D.P."/>
            <person name="Kaster A.-K."/>
            <person name="Ovreas L."/>
            <person name="Rohde M."/>
            <person name="Galperin M.Y."/>
            <person name="Jogler C."/>
        </authorList>
    </citation>
    <scope>NUCLEOTIDE SEQUENCE [LARGE SCALE GENOMIC DNA]</scope>
    <source>
        <strain evidence="1 2">Enr10</strain>
    </source>
</reference>
<evidence type="ECO:0000313" key="2">
    <source>
        <dbReference type="Proteomes" id="UP000315647"/>
    </source>
</evidence>
<evidence type="ECO:0000313" key="1">
    <source>
        <dbReference type="EMBL" id="QDT27636.1"/>
    </source>
</evidence>
<proteinExistence type="predicted"/>
<keyword evidence="2" id="KW-1185">Reference proteome</keyword>
<dbReference type="AlphaFoldDB" id="A0A517Q7P9"/>
<dbReference type="EMBL" id="CP037421">
    <property type="protein sequence ID" value="QDT27636.1"/>
    <property type="molecule type" value="Genomic_DNA"/>
</dbReference>